<evidence type="ECO:0000313" key="2">
    <source>
        <dbReference type="Proteomes" id="UP000238479"/>
    </source>
</evidence>
<comment type="caution">
    <text evidence="1">The sequence shown here is derived from an EMBL/GenBank/DDBJ whole genome shotgun (WGS) entry which is preliminary data.</text>
</comment>
<name>A0A2P6PLG4_ROSCH</name>
<dbReference type="AlphaFoldDB" id="A0A2P6PLG4"/>
<protein>
    <submittedName>
        <fullName evidence="1">Uncharacterized protein</fullName>
    </submittedName>
</protein>
<evidence type="ECO:0000313" key="1">
    <source>
        <dbReference type="EMBL" id="PRQ22775.1"/>
    </source>
</evidence>
<dbReference type="EMBL" id="PDCK01000044">
    <property type="protein sequence ID" value="PRQ22775.1"/>
    <property type="molecule type" value="Genomic_DNA"/>
</dbReference>
<dbReference type="Gramene" id="PRQ22775">
    <property type="protein sequence ID" value="PRQ22775"/>
    <property type="gene ID" value="RchiOBHm_Chr6g0253951"/>
</dbReference>
<dbReference type="Proteomes" id="UP000238479">
    <property type="component" value="Chromosome 6"/>
</dbReference>
<proteinExistence type="predicted"/>
<sequence length="52" mass="6070">MFMCFSILVQCCFRSKLCTKFEKNCKICWSNVIIEHSQAILNSLYSFLLGLD</sequence>
<accession>A0A2P6PLG4</accession>
<reference evidence="1 2" key="1">
    <citation type="journal article" date="2018" name="Nat. Genet.">
        <title>The Rosa genome provides new insights in the design of modern roses.</title>
        <authorList>
            <person name="Bendahmane M."/>
        </authorList>
    </citation>
    <scope>NUCLEOTIDE SEQUENCE [LARGE SCALE GENOMIC DNA]</scope>
    <source>
        <strain evidence="2">cv. Old Blush</strain>
    </source>
</reference>
<organism evidence="1 2">
    <name type="scientific">Rosa chinensis</name>
    <name type="common">China rose</name>
    <dbReference type="NCBI Taxonomy" id="74649"/>
    <lineage>
        <taxon>Eukaryota</taxon>
        <taxon>Viridiplantae</taxon>
        <taxon>Streptophyta</taxon>
        <taxon>Embryophyta</taxon>
        <taxon>Tracheophyta</taxon>
        <taxon>Spermatophyta</taxon>
        <taxon>Magnoliopsida</taxon>
        <taxon>eudicotyledons</taxon>
        <taxon>Gunneridae</taxon>
        <taxon>Pentapetalae</taxon>
        <taxon>rosids</taxon>
        <taxon>fabids</taxon>
        <taxon>Rosales</taxon>
        <taxon>Rosaceae</taxon>
        <taxon>Rosoideae</taxon>
        <taxon>Rosoideae incertae sedis</taxon>
        <taxon>Rosa</taxon>
    </lineage>
</organism>
<gene>
    <name evidence="1" type="ORF">RchiOBHm_Chr6g0253951</name>
</gene>
<keyword evidence="2" id="KW-1185">Reference proteome</keyword>